<dbReference type="InterPro" id="IPR037126">
    <property type="entry name" value="PdaC/RsiV-like_sf"/>
</dbReference>
<comment type="caution">
    <text evidence="3">The sequence shown here is derived from an EMBL/GenBank/DDBJ whole genome shotgun (WGS) entry which is preliminary data.</text>
</comment>
<dbReference type="InterPro" id="IPR021729">
    <property type="entry name" value="DUF3298"/>
</dbReference>
<dbReference type="RefSeq" id="WP_142539373.1">
    <property type="nucleotide sequence ID" value="NZ_BMIE01000006.1"/>
</dbReference>
<reference evidence="3 4" key="1">
    <citation type="submission" date="2019-05" db="EMBL/GenBank/DDBJ databases">
        <title>Psychrobacillus vulpis sp. nov., a new species isolated from feces of a red fox that inhabits in The Tablas de Daimiel Natural Park, Albacete, Spain.</title>
        <authorList>
            <person name="Rodriguez M."/>
            <person name="Reina J.C."/>
            <person name="Bejar V."/>
            <person name="Llamas I."/>
        </authorList>
    </citation>
    <scope>NUCLEOTIDE SEQUENCE [LARGE SCALE GENOMIC DNA]</scope>
    <source>
        <strain evidence="3 4">NEAU-3TGS17</strain>
    </source>
</reference>
<feature type="transmembrane region" description="Helical" evidence="1">
    <location>
        <begin position="42"/>
        <end position="63"/>
    </location>
</feature>
<dbReference type="Pfam" id="PF11738">
    <property type="entry name" value="DUF3298"/>
    <property type="match status" value="1"/>
</dbReference>
<sequence length="286" mass="32365">MKNLQDAKQKYEEIEIPEELNLIVKRSIKKAKRKQNKPFKQWGIGFVAAATLFITSVNVSPALAHSLASVPVVGSIVQVVTVQEIKIAEDNFSADITTPNVTGLENKELLQMLNDKYISENKALYESFQKKMEEMKVAGGGNYAVNADYEVVTDTDSLLVVANRNLEIMASGSESATYDNIDKEQELYITLPSLFKDDSYIQIISAYIKEEMQRQMANEEVVYFLEEDEDGFSSILSDQQFYITADNKLTISFDEYEVAPGYMGMVTFEIPTEVIRDILISDYYIK</sequence>
<dbReference type="Proteomes" id="UP000317316">
    <property type="component" value="Unassembled WGS sequence"/>
</dbReference>
<gene>
    <name evidence="3" type="ORF">FG382_13300</name>
</gene>
<feature type="domain" description="DUF3298" evidence="2">
    <location>
        <begin position="194"/>
        <end position="272"/>
    </location>
</feature>
<keyword evidence="1" id="KW-0472">Membrane</keyword>
<dbReference type="OrthoDB" id="4990at2"/>
<proteinExistence type="predicted"/>
<protein>
    <submittedName>
        <fullName evidence="3">DUF3298 domain-containing protein</fullName>
    </submittedName>
</protein>
<evidence type="ECO:0000256" key="1">
    <source>
        <dbReference type="SAM" id="Phobius"/>
    </source>
</evidence>
<evidence type="ECO:0000313" key="3">
    <source>
        <dbReference type="EMBL" id="TQR12592.1"/>
    </source>
</evidence>
<dbReference type="Gene3D" id="3.90.640.20">
    <property type="entry name" value="Heat-shock cognate protein, ATPase"/>
    <property type="match status" value="1"/>
</dbReference>
<dbReference type="EMBL" id="VDGH01000007">
    <property type="protein sequence ID" value="TQR12592.1"/>
    <property type="molecule type" value="Genomic_DNA"/>
</dbReference>
<dbReference type="Gene3D" id="3.30.565.40">
    <property type="entry name" value="Fervidobacterium nodosum Rt17-B1 like"/>
    <property type="match status" value="1"/>
</dbReference>
<keyword evidence="1" id="KW-1133">Transmembrane helix</keyword>
<dbReference type="AlphaFoldDB" id="A0A544T563"/>
<keyword evidence="1" id="KW-0812">Transmembrane</keyword>
<evidence type="ECO:0000313" key="4">
    <source>
        <dbReference type="Proteomes" id="UP000317316"/>
    </source>
</evidence>
<evidence type="ECO:0000259" key="2">
    <source>
        <dbReference type="Pfam" id="PF11738"/>
    </source>
</evidence>
<organism evidence="3 4">
    <name type="scientific">Psychrobacillus lasiicapitis</name>
    <dbReference type="NCBI Taxonomy" id="1636719"/>
    <lineage>
        <taxon>Bacteria</taxon>
        <taxon>Bacillati</taxon>
        <taxon>Bacillota</taxon>
        <taxon>Bacilli</taxon>
        <taxon>Bacillales</taxon>
        <taxon>Bacillaceae</taxon>
        <taxon>Psychrobacillus</taxon>
    </lineage>
</organism>
<accession>A0A544T563</accession>
<name>A0A544T563_9BACI</name>
<keyword evidence="4" id="KW-1185">Reference proteome</keyword>